<dbReference type="PANTHER" id="PTHR12001:SF69">
    <property type="entry name" value="ALL TRANS-POLYPRENYL-DIPHOSPHATE SYNTHASE PDSS1"/>
    <property type="match status" value="1"/>
</dbReference>
<name>A0A087C4Y4_9BIFI</name>
<dbReference type="InterPro" id="IPR033749">
    <property type="entry name" value="Polyprenyl_synt_CS"/>
</dbReference>
<dbReference type="GO" id="GO:0046872">
    <property type="term" value="F:metal ion binding"/>
    <property type="evidence" value="ECO:0007669"/>
    <property type="project" value="UniProtKB-KW"/>
</dbReference>
<keyword evidence="5" id="KW-0460">Magnesium</keyword>
<evidence type="ECO:0000313" key="8">
    <source>
        <dbReference type="Proteomes" id="UP000029082"/>
    </source>
</evidence>
<dbReference type="RefSeq" id="WP_051917833.1">
    <property type="nucleotide sequence ID" value="NZ_JDUO01000005.1"/>
</dbReference>
<dbReference type="PROSITE" id="PS00444">
    <property type="entry name" value="POLYPRENYL_SYNTHASE_2"/>
    <property type="match status" value="1"/>
</dbReference>
<dbReference type="GO" id="GO:0008299">
    <property type="term" value="P:isoprenoid biosynthetic process"/>
    <property type="evidence" value="ECO:0007669"/>
    <property type="project" value="InterPro"/>
</dbReference>
<dbReference type="GeneID" id="93095231"/>
<evidence type="ECO:0000256" key="6">
    <source>
        <dbReference type="RuleBase" id="RU004466"/>
    </source>
</evidence>
<protein>
    <submittedName>
        <fullName evidence="7">Polyprenyl synthetase</fullName>
        <ecNumber evidence="7">2.5.1.85</ecNumber>
    </submittedName>
</protein>
<dbReference type="STRING" id="1437603.GCA_000771525_01542"/>
<dbReference type="CDD" id="cd00685">
    <property type="entry name" value="Trans_IPPS_HT"/>
    <property type="match status" value="1"/>
</dbReference>
<dbReference type="SFLD" id="SFLDS00005">
    <property type="entry name" value="Isoprenoid_Synthase_Type_I"/>
    <property type="match status" value="1"/>
</dbReference>
<evidence type="ECO:0000256" key="1">
    <source>
        <dbReference type="ARBA" id="ARBA00001946"/>
    </source>
</evidence>
<keyword evidence="4" id="KW-0479">Metal-binding</keyword>
<organism evidence="7 8">
    <name type="scientific">Bifidobacterium mongoliense DSM 21395</name>
    <dbReference type="NCBI Taxonomy" id="1437603"/>
    <lineage>
        <taxon>Bacteria</taxon>
        <taxon>Bacillati</taxon>
        <taxon>Actinomycetota</taxon>
        <taxon>Actinomycetes</taxon>
        <taxon>Bifidobacteriales</taxon>
        <taxon>Bifidobacteriaceae</taxon>
        <taxon>Bifidobacterium</taxon>
    </lineage>
</organism>
<dbReference type="AlphaFoldDB" id="A0A087C4Y4"/>
<evidence type="ECO:0000256" key="2">
    <source>
        <dbReference type="ARBA" id="ARBA00006706"/>
    </source>
</evidence>
<comment type="caution">
    <text evidence="7">The sequence shown here is derived from an EMBL/GenBank/DDBJ whole genome shotgun (WGS) entry which is preliminary data.</text>
</comment>
<evidence type="ECO:0000256" key="4">
    <source>
        <dbReference type="ARBA" id="ARBA00022723"/>
    </source>
</evidence>
<dbReference type="EC" id="2.5.1.85" evidence="7"/>
<dbReference type="Gene3D" id="1.10.600.10">
    <property type="entry name" value="Farnesyl Diphosphate Synthase"/>
    <property type="match status" value="1"/>
</dbReference>
<keyword evidence="3 6" id="KW-0808">Transferase</keyword>
<dbReference type="eggNOG" id="COG0142">
    <property type="taxonomic scope" value="Bacteria"/>
</dbReference>
<evidence type="ECO:0000256" key="3">
    <source>
        <dbReference type="ARBA" id="ARBA00022679"/>
    </source>
</evidence>
<dbReference type="InterPro" id="IPR008949">
    <property type="entry name" value="Isoprenoid_synthase_dom_sf"/>
</dbReference>
<comment type="cofactor">
    <cofactor evidence="1">
        <name>Mg(2+)</name>
        <dbReference type="ChEBI" id="CHEBI:18420"/>
    </cofactor>
</comment>
<sequence length="324" mass="35714">MALRRDTVLHADMQRVIETLHRERTSVEPYADQYRELLDNHGKMIRASLVLAFAHARARGNASAPAPDRLDDLVITGAAAIEMLHLATLVHDDVLDGAPVRRNQPTVQTIVGNKTAIYLGDLILTRYMEIMASIAPNLAFVREQSSTLREIVAGELMQESSRHDTTVSVDHYMQAIGGKTAALFRLACLTGLRLSGDEAPADAWITAATNFGDHLGTAFQIVDDLQDFDLSKDTGKPKLEDIADGIYTLPVLLALREDPAMADILNDPQAVVTYFADHPQAMRESRSIASYHVHEAAEALDTVPMHEPIRTLLDTTLRRFDASI</sequence>
<evidence type="ECO:0000313" key="7">
    <source>
        <dbReference type="EMBL" id="KFI78334.1"/>
    </source>
</evidence>
<keyword evidence="8" id="KW-1185">Reference proteome</keyword>
<dbReference type="PANTHER" id="PTHR12001">
    <property type="entry name" value="GERANYLGERANYL PYROPHOSPHATE SYNTHASE"/>
    <property type="match status" value="1"/>
</dbReference>
<dbReference type="Proteomes" id="UP000029082">
    <property type="component" value="Unassembled WGS sequence"/>
</dbReference>
<dbReference type="OrthoDB" id="4497239at2"/>
<dbReference type="Pfam" id="PF00348">
    <property type="entry name" value="polyprenyl_synt"/>
    <property type="match status" value="1"/>
</dbReference>
<proteinExistence type="inferred from homology"/>
<gene>
    <name evidence="7" type="ORF">BMON_1599</name>
</gene>
<reference evidence="7 8" key="1">
    <citation type="submission" date="2014-03" db="EMBL/GenBank/DDBJ databases">
        <title>Genomics of Bifidobacteria.</title>
        <authorList>
            <person name="Ventura M."/>
            <person name="Milani C."/>
            <person name="Lugli G.A."/>
        </authorList>
    </citation>
    <scope>NUCLEOTIDE SEQUENCE [LARGE SCALE GENOMIC DNA]</scope>
    <source>
        <strain evidence="7 8">DSM 21395</strain>
    </source>
</reference>
<dbReference type="SUPFAM" id="SSF48576">
    <property type="entry name" value="Terpenoid synthases"/>
    <property type="match status" value="1"/>
</dbReference>
<dbReference type="EMBL" id="JGZE01000004">
    <property type="protein sequence ID" value="KFI78334.1"/>
    <property type="molecule type" value="Genomic_DNA"/>
</dbReference>
<dbReference type="InterPro" id="IPR000092">
    <property type="entry name" value="Polyprenyl_synt"/>
</dbReference>
<evidence type="ECO:0000256" key="5">
    <source>
        <dbReference type="ARBA" id="ARBA00022842"/>
    </source>
</evidence>
<accession>A0A087C4Y4</accession>
<dbReference type="GO" id="GO:0052924">
    <property type="term" value="F:all-trans-nonaprenyl-diphosphate synthase (geranylgeranyl-diphosphate specific) activity"/>
    <property type="evidence" value="ECO:0007669"/>
    <property type="project" value="UniProtKB-EC"/>
</dbReference>
<comment type="similarity">
    <text evidence="2 6">Belongs to the FPP/GGPP synthase family.</text>
</comment>